<dbReference type="AlphaFoldDB" id="A0A3P7XUF7"/>
<evidence type="ECO:0000313" key="2">
    <source>
        <dbReference type="Proteomes" id="UP000268014"/>
    </source>
</evidence>
<accession>A0A3P7XUF7</accession>
<evidence type="ECO:0000313" key="1">
    <source>
        <dbReference type="EMBL" id="VDO56723.1"/>
    </source>
</evidence>
<dbReference type="Gene3D" id="3.60.21.10">
    <property type="match status" value="1"/>
</dbReference>
<gene>
    <name evidence="1" type="ORF">HPLM_LOCUS15472</name>
</gene>
<dbReference type="STRING" id="6290.A0A3P7XUF7"/>
<keyword evidence="2" id="KW-1185">Reference proteome</keyword>
<dbReference type="SUPFAM" id="SSF56300">
    <property type="entry name" value="Metallo-dependent phosphatases"/>
    <property type="match status" value="1"/>
</dbReference>
<dbReference type="InterPro" id="IPR029052">
    <property type="entry name" value="Metallo-depent_PP-like"/>
</dbReference>
<proteinExistence type="predicted"/>
<organism evidence="1 2">
    <name type="scientific">Haemonchus placei</name>
    <name type="common">Barber's pole worm</name>
    <dbReference type="NCBI Taxonomy" id="6290"/>
    <lineage>
        <taxon>Eukaryota</taxon>
        <taxon>Metazoa</taxon>
        <taxon>Ecdysozoa</taxon>
        <taxon>Nematoda</taxon>
        <taxon>Chromadorea</taxon>
        <taxon>Rhabditida</taxon>
        <taxon>Rhabditina</taxon>
        <taxon>Rhabditomorpha</taxon>
        <taxon>Strongyloidea</taxon>
        <taxon>Trichostrongylidae</taxon>
        <taxon>Haemonchus</taxon>
    </lineage>
</organism>
<sequence>MVTIFSAPHYCGQFDNAAAVMIINPDLQCSFQLLEALKLEALFMQCNLFYFAKSQSKYQWQIFKNEKAALTRHSEALYQCMNKRSARVNAVNLEEPRAYEVSLTEVQTAKLVLKTLQATFENALFALTYAVANFKILSKMKKKAKFLNTSTTHWKQSRELQACL</sequence>
<protein>
    <submittedName>
        <fullName evidence="1">Uncharacterized protein</fullName>
    </submittedName>
</protein>
<reference evidence="1 2" key="1">
    <citation type="submission" date="2018-11" db="EMBL/GenBank/DDBJ databases">
        <authorList>
            <consortium name="Pathogen Informatics"/>
        </authorList>
    </citation>
    <scope>NUCLEOTIDE SEQUENCE [LARGE SCALE GENOMIC DNA]</scope>
    <source>
        <strain evidence="1 2">MHpl1</strain>
    </source>
</reference>
<name>A0A3P7XUF7_HAEPC</name>
<dbReference type="OrthoDB" id="1930084at2759"/>
<dbReference type="EMBL" id="UZAF01018993">
    <property type="protein sequence ID" value="VDO56723.1"/>
    <property type="molecule type" value="Genomic_DNA"/>
</dbReference>
<dbReference type="Proteomes" id="UP000268014">
    <property type="component" value="Unassembled WGS sequence"/>
</dbReference>